<name>A0A4Z1A4L8_9LEPT</name>
<dbReference type="GO" id="GO:0005886">
    <property type="term" value="C:plasma membrane"/>
    <property type="evidence" value="ECO:0007669"/>
    <property type="project" value="TreeGrafter"/>
</dbReference>
<feature type="transmembrane region" description="Helical" evidence="1">
    <location>
        <begin position="356"/>
        <end position="374"/>
    </location>
</feature>
<proteinExistence type="predicted"/>
<dbReference type="OrthoDB" id="9791851at2"/>
<evidence type="ECO:0000313" key="2">
    <source>
        <dbReference type="EMBL" id="TGL65127.1"/>
    </source>
</evidence>
<dbReference type="Pfam" id="PF06123">
    <property type="entry name" value="CreD"/>
    <property type="match status" value="1"/>
</dbReference>
<feature type="transmembrane region" description="Helical" evidence="1">
    <location>
        <begin position="409"/>
        <end position="428"/>
    </location>
</feature>
<accession>A0A4Z1A4L8</accession>
<reference evidence="2" key="1">
    <citation type="journal article" date="2019" name="PLoS Negl. Trop. Dis.">
        <title>Revisiting the worldwide diversity of Leptospira species in the environment.</title>
        <authorList>
            <person name="Vincent A.T."/>
            <person name="Schiettekatte O."/>
            <person name="Bourhy P."/>
            <person name="Veyrier F.J."/>
            <person name="Picardeau M."/>
        </authorList>
    </citation>
    <scope>NUCLEOTIDE SEQUENCE [LARGE SCALE GENOMIC DNA]</scope>
    <source>
        <strain evidence="2">201702451</strain>
    </source>
</reference>
<dbReference type="PANTHER" id="PTHR30092:SF0">
    <property type="entry name" value="INNER MEMBRANE PROTEIN CRED"/>
    <property type="match status" value="1"/>
</dbReference>
<dbReference type="InterPro" id="IPR010364">
    <property type="entry name" value="Uncharacterised_IM_CreD"/>
</dbReference>
<evidence type="ECO:0000313" key="3">
    <source>
        <dbReference type="Proteomes" id="UP000297567"/>
    </source>
</evidence>
<feature type="transmembrane region" description="Helical" evidence="1">
    <location>
        <begin position="12"/>
        <end position="33"/>
    </location>
</feature>
<organism evidence="2 3">
    <name type="scientific">Leptospira jelokensis</name>
    <dbReference type="NCBI Taxonomy" id="2484931"/>
    <lineage>
        <taxon>Bacteria</taxon>
        <taxon>Pseudomonadati</taxon>
        <taxon>Spirochaetota</taxon>
        <taxon>Spirochaetia</taxon>
        <taxon>Leptospirales</taxon>
        <taxon>Leptospiraceae</taxon>
        <taxon>Leptospira</taxon>
    </lineage>
</organism>
<dbReference type="NCBIfam" id="NF008712">
    <property type="entry name" value="PRK11715.1-1"/>
    <property type="match status" value="1"/>
</dbReference>
<keyword evidence="1" id="KW-1133">Transmembrane helix</keyword>
<dbReference type="RefSeq" id="WP_135642805.1">
    <property type="nucleotide sequence ID" value="NZ_RQGH01000026.1"/>
</dbReference>
<dbReference type="PIRSF" id="PIRSF004548">
    <property type="entry name" value="CreD"/>
    <property type="match status" value="1"/>
</dbReference>
<keyword evidence="1" id="KW-0472">Membrane</keyword>
<dbReference type="PANTHER" id="PTHR30092">
    <property type="entry name" value="INNER MEMBRANE PROTEIN CRED"/>
    <property type="match status" value="1"/>
</dbReference>
<comment type="caution">
    <text evidence="2">The sequence shown here is derived from an EMBL/GenBank/DDBJ whole genome shotgun (WGS) entry which is preliminary data.</text>
</comment>
<evidence type="ECO:0000256" key="1">
    <source>
        <dbReference type="SAM" id="Phobius"/>
    </source>
</evidence>
<keyword evidence="3" id="KW-1185">Reference proteome</keyword>
<protein>
    <submittedName>
        <fullName evidence="2">Cell envelope integrity protein CreD</fullName>
    </submittedName>
</protein>
<keyword evidence="1" id="KW-0812">Transmembrane</keyword>
<dbReference type="EMBL" id="RQGH01000026">
    <property type="protein sequence ID" value="TGL65127.1"/>
    <property type="molecule type" value="Genomic_DNA"/>
</dbReference>
<gene>
    <name evidence="2" type="primary">creD</name>
    <name evidence="2" type="ORF">EHQ62_11110</name>
</gene>
<dbReference type="Proteomes" id="UP000297567">
    <property type="component" value="Unassembled WGS sequence"/>
</dbReference>
<feature type="transmembrane region" description="Helical" evidence="1">
    <location>
        <begin position="305"/>
        <end position="326"/>
    </location>
</feature>
<sequence length="443" mass="50352">MNKLISSVNIRLLILGVMIILFLIPLSMVGSLIEERSLSRMEAVSEVGAKWSQSQTLLGPIVVIPYNIRIPKSGTSQTKEKWDYITDYAYFLPEELNYEAKMLTEERKRGIYHIPLYTNKIHLNGKFSNILVSDFPMDTTYIYWEDARVMVSVSDLKGLGGDLKLNWNGKEKNFSPGTKSNFFTTGMSLPIKLEENQGTMNFVMDITLKGSESFSIIPIGKKTKVTMDSNWKDPSFNGNLLPVDREIHETGFRSVWETSYFSRSYPQVVHSLDDSIVNSIYNSAFGVSLLIPVDHYLKLERSVKYGLLFLVTSFTLFFLMEVFGGIILHPIQYILIGCAMVIFYVLNLSLSEHIGYLSAYIISSLAVTSLIGYYAMHVLNHKRKGIITALYYLTLYSFLYVILASEDQALLLGSVTLFAILALVMHFTRKINWYQFGLTTTNQ</sequence>
<dbReference type="AlphaFoldDB" id="A0A4Z1A4L8"/>
<feature type="transmembrane region" description="Helical" evidence="1">
    <location>
        <begin position="333"/>
        <end position="350"/>
    </location>
</feature>
<feature type="transmembrane region" description="Helical" evidence="1">
    <location>
        <begin position="386"/>
        <end position="403"/>
    </location>
</feature>